<accession>A0AAN4Z7M1</accession>
<feature type="compositionally biased region" description="Basic and acidic residues" evidence="1">
    <location>
        <begin position="254"/>
        <end position="263"/>
    </location>
</feature>
<dbReference type="EMBL" id="BTRK01000001">
    <property type="protein sequence ID" value="GMR33478.1"/>
    <property type="molecule type" value="Genomic_DNA"/>
</dbReference>
<comment type="caution">
    <text evidence="3">The sequence shown here is derived from an EMBL/GenBank/DDBJ whole genome shotgun (WGS) entry which is preliminary data.</text>
</comment>
<gene>
    <name evidence="3" type="ORF">PMAYCL1PPCAC_03673</name>
</gene>
<evidence type="ECO:0000256" key="2">
    <source>
        <dbReference type="SAM" id="Phobius"/>
    </source>
</evidence>
<feature type="region of interest" description="Disordered" evidence="1">
    <location>
        <begin position="128"/>
        <end position="290"/>
    </location>
</feature>
<organism evidence="3 4">
    <name type="scientific">Pristionchus mayeri</name>
    <dbReference type="NCBI Taxonomy" id="1317129"/>
    <lineage>
        <taxon>Eukaryota</taxon>
        <taxon>Metazoa</taxon>
        <taxon>Ecdysozoa</taxon>
        <taxon>Nematoda</taxon>
        <taxon>Chromadorea</taxon>
        <taxon>Rhabditida</taxon>
        <taxon>Rhabditina</taxon>
        <taxon>Diplogasteromorpha</taxon>
        <taxon>Diplogasteroidea</taxon>
        <taxon>Neodiplogasteridae</taxon>
        <taxon>Pristionchus</taxon>
    </lineage>
</organism>
<evidence type="ECO:0000256" key="1">
    <source>
        <dbReference type="SAM" id="MobiDB-lite"/>
    </source>
</evidence>
<feature type="compositionally biased region" description="Low complexity" evidence="1">
    <location>
        <begin position="179"/>
        <end position="225"/>
    </location>
</feature>
<feature type="compositionally biased region" description="Low complexity" evidence="1">
    <location>
        <begin position="264"/>
        <end position="279"/>
    </location>
</feature>
<evidence type="ECO:0000313" key="3">
    <source>
        <dbReference type="EMBL" id="GMR33478.1"/>
    </source>
</evidence>
<evidence type="ECO:0000313" key="4">
    <source>
        <dbReference type="Proteomes" id="UP001328107"/>
    </source>
</evidence>
<dbReference type="AlphaFoldDB" id="A0AAN4Z7M1"/>
<feature type="transmembrane region" description="Helical" evidence="2">
    <location>
        <begin position="61"/>
        <end position="84"/>
    </location>
</feature>
<keyword evidence="2" id="KW-1133">Transmembrane helix</keyword>
<name>A0AAN4Z7M1_9BILA</name>
<keyword evidence="2" id="KW-0812">Transmembrane</keyword>
<feature type="non-terminal residue" evidence="3">
    <location>
        <position position="290"/>
    </location>
</feature>
<proteinExistence type="predicted"/>
<keyword evidence="4" id="KW-1185">Reference proteome</keyword>
<feature type="compositionally biased region" description="Acidic residues" evidence="1">
    <location>
        <begin position="226"/>
        <end position="235"/>
    </location>
</feature>
<feature type="compositionally biased region" description="Polar residues" evidence="1">
    <location>
        <begin position="164"/>
        <end position="173"/>
    </location>
</feature>
<sequence>MSMRTLGRSSAKRGLAPALRKEHDVLKIVLVTLYRGVAFEDIMTKYTSLTEPFFAPSLAKVIYPVVTYFAFHIFLFYMCSLAIFKEIYEKTVFGRYVAGWVGRLADQYNAWQGSRLPRIIPPPIRVQIDEGPKLQPASPKPGTDHTAAAAASAAAEASGKSCGLRSSPNSSPQKRGAETSESLSSLASSNPGPSDSAATSASLSSEGGGASSSLSSITTTTASSSDVDEDEDDEKDAVPFPFTADPAPRSSPRTSRESTDESRASSASSGSSVLAASTPDFATPPQSPMP</sequence>
<protein>
    <submittedName>
        <fullName evidence="3">Uncharacterized protein</fullName>
    </submittedName>
</protein>
<dbReference type="Proteomes" id="UP001328107">
    <property type="component" value="Unassembled WGS sequence"/>
</dbReference>
<feature type="compositionally biased region" description="Low complexity" evidence="1">
    <location>
        <begin position="147"/>
        <end position="158"/>
    </location>
</feature>
<feature type="compositionally biased region" description="Low complexity" evidence="1">
    <location>
        <begin position="244"/>
        <end position="253"/>
    </location>
</feature>
<reference evidence="4" key="1">
    <citation type="submission" date="2022-10" db="EMBL/GenBank/DDBJ databases">
        <title>Genome assembly of Pristionchus species.</title>
        <authorList>
            <person name="Yoshida K."/>
            <person name="Sommer R.J."/>
        </authorList>
    </citation>
    <scope>NUCLEOTIDE SEQUENCE [LARGE SCALE GENOMIC DNA]</scope>
    <source>
        <strain evidence="4">RS5460</strain>
    </source>
</reference>
<keyword evidence="2" id="KW-0472">Membrane</keyword>